<evidence type="ECO:0000313" key="2">
    <source>
        <dbReference type="EMBL" id="SER92385.1"/>
    </source>
</evidence>
<sequence>MNLVELLTCLGTSAMPLIAQFGELSDKEIRDIRARGAEAEPLSSIRKLHSVYFGSTSFTRKQHNARKSAQRGKLGLQRLKSIENYADRLKDSTRKWPLREELTTFEGSDYDFQRHANERVRAYNTATATAAESEAEANAGVADQPEEAHRSMTITHHEGTTEASLTVRGPSSEIRAAEQIARQRAEDEGISPADAMLAGMCSSTSDGGRAVRAVVKVLVPLSQVKALRNGEGRDAILHCDNGALVTGNELLAMEIAPIAEYVGLTNMDGAVTISTGPHPFSHMDARADAKGPAAAADQASGPPGPPGPPGFEPTTSANTSANTPTALRRSELEREEARRVACGEPPIPPATKAKALARFATYKDRCLLEAEQTVCAGEGCSVPVSRTQVNHNIPHSKGGLTLARNMSLLCDYHNGKAGATESYVKIGAVTYRILPGGKLVRNRHPLAV</sequence>
<dbReference type="AlphaFoldDB" id="A0A1H9T564"/>
<dbReference type="RefSeq" id="WP_092258019.1">
    <property type="nucleotide sequence ID" value="NZ_CP047199.1"/>
</dbReference>
<dbReference type="Proteomes" id="UP000198929">
    <property type="component" value="Unassembled WGS sequence"/>
</dbReference>
<evidence type="ECO:0000313" key="3">
    <source>
        <dbReference type="Proteomes" id="UP000198929"/>
    </source>
</evidence>
<keyword evidence="3" id="KW-1185">Reference proteome</keyword>
<dbReference type="InterPro" id="IPR003615">
    <property type="entry name" value="HNH_nuc"/>
</dbReference>
<dbReference type="EMBL" id="FOGQ01000005">
    <property type="protein sequence ID" value="SER92385.1"/>
    <property type="molecule type" value="Genomic_DNA"/>
</dbReference>
<organism evidence="2 3">
    <name type="scientific">Corynebacterium cystitidis DSM 20524</name>
    <dbReference type="NCBI Taxonomy" id="1121357"/>
    <lineage>
        <taxon>Bacteria</taxon>
        <taxon>Bacillati</taxon>
        <taxon>Actinomycetota</taxon>
        <taxon>Actinomycetes</taxon>
        <taxon>Mycobacteriales</taxon>
        <taxon>Corynebacteriaceae</taxon>
        <taxon>Corynebacterium</taxon>
    </lineage>
</organism>
<evidence type="ECO:0008006" key="4">
    <source>
        <dbReference type="Google" id="ProtNLM"/>
    </source>
</evidence>
<accession>A0A1H9T564</accession>
<reference evidence="3" key="1">
    <citation type="submission" date="2016-10" db="EMBL/GenBank/DDBJ databases">
        <authorList>
            <person name="Varghese N."/>
            <person name="Submissions S."/>
        </authorList>
    </citation>
    <scope>NUCLEOTIDE SEQUENCE [LARGE SCALE GENOMIC DNA]</scope>
    <source>
        <strain evidence="3">DSM 20524</strain>
    </source>
</reference>
<feature type="compositionally biased region" description="Basic and acidic residues" evidence="1">
    <location>
        <begin position="328"/>
        <end position="341"/>
    </location>
</feature>
<feature type="compositionally biased region" description="Pro residues" evidence="1">
    <location>
        <begin position="302"/>
        <end position="311"/>
    </location>
</feature>
<evidence type="ECO:0000256" key="1">
    <source>
        <dbReference type="SAM" id="MobiDB-lite"/>
    </source>
</evidence>
<name>A0A1H9T564_9CORY</name>
<feature type="compositionally biased region" description="Low complexity" evidence="1">
    <location>
        <begin position="290"/>
        <end position="301"/>
    </location>
</feature>
<gene>
    <name evidence="2" type="ORF">SAMN05661109_01322</name>
</gene>
<feature type="compositionally biased region" description="Low complexity" evidence="1">
    <location>
        <begin position="312"/>
        <end position="327"/>
    </location>
</feature>
<protein>
    <recommendedName>
        <fullName evidence="4">HNH endonuclease</fullName>
    </recommendedName>
</protein>
<dbReference type="CDD" id="cd00085">
    <property type="entry name" value="HNHc"/>
    <property type="match status" value="1"/>
</dbReference>
<feature type="region of interest" description="Disordered" evidence="1">
    <location>
        <begin position="277"/>
        <end position="347"/>
    </location>
</feature>
<proteinExistence type="predicted"/>